<keyword evidence="7" id="KW-1185">Reference proteome</keyword>
<evidence type="ECO:0000313" key="8">
    <source>
        <dbReference type="WBParaSite" id="GPUH_0001685101-mRNA-1"/>
    </source>
</evidence>
<dbReference type="GO" id="GO:0003723">
    <property type="term" value="F:RNA binding"/>
    <property type="evidence" value="ECO:0007669"/>
    <property type="project" value="UniProtKB-KW"/>
</dbReference>
<comment type="similarity">
    <text evidence="4">Belongs to the cyclophilin-type PPIase family.</text>
</comment>
<dbReference type="GO" id="GO:0003755">
    <property type="term" value="F:peptidyl-prolyl cis-trans isomerase activity"/>
    <property type="evidence" value="ECO:0007669"/>
    <property type="project" value="UniProtKB-UniRule"/>
</dbReference>
<dbReference type="PRINTS" id="PR00153">
    <property type="entry name" value="CSAPPISMRASE"/>
</dbReference>
<dbReference type="EMBL" id="UYRT01084280">
    <property type="protein sequence ID" value="VDN28620.1"/>
    <property type="molecule type" value="Genomic_DNA"/>
</dbReference>
<evidence type="ECO:0000259" key="5">
    <source>
        <dbReference type="PROSITE" id="PS50072"/>
    </source>
</evidence>
<evidence type="ECO:0000313" key="7">
    <source>
        <dbReference type="Proteomes" id="UP000271098"/>
    </source>
</evidence>
<evidence type="ECO:0000256" key="4">
    <source>
        <dbReference type="RuleBase" id="RU363019"/>
    </source>
</evidence>
<reference evidence="6 7" key="2">
    <citation type="submission" date="2018-11" db="EMBL/GenBank/DDBJ databases">
        <authorList>
            <consortium name="Pathogen Informatics"/>
        </authorList>
    </citation>
    <scope>NUCLEOTIDE SEQUENCE [LARGE SCALE GENOMIC DNA]</scope>
</reference>
<evidence type="ECO:0000256" key="3">
    <source>
        <dbReference type="ARBA" id="ARBA00023242"/>
    </source>
</evidence>
<comment type="catalytic activity">
    <reaction evidence="4">
        <text>[protein]-peptidylproline (omega=180) = [protein]-peptidylproline (omega=0)</text>
        <dbReference type="Rhea" id="RHEA:16237"/>
        <dbReference type="Rhea" id="RHEA-COMP:10747"/>
        <dbReference type="Rhea" id="RHEA-COMP:10748"/>
        <dbReference type="ChEBI" id="CHEBI:83833"/>
        <dbReference type="ChEBI" id="CHEBI:83834"/>
        <dbReference type="EC" id="5.2.1.8"/>
    </reaction>
</comment>
<gene>
    <name evidence="6" type="ORF">GPUH_LOCUS16826</name>
</gene>
<keyword evidence="4" id="KW-0413">Isomerase</keyword>
<dbReference type="AlphaFoldDB" id="A0A183E788"/>
<dbReference type="InterPro" id="IPR035542">
    <property type="entry name" value="CRIP"/>
</dbReference>
<dbReference type="PROSITE" id="PS50072">
    <property type="entry name" value="CSA_PPIASE_2"/>
    <property type="match status" value="1"/>
</dbReference>
<dbReference type="PANTHER" id="PTHR45843">
    <property type="entry name" value="PEPTIDYL-PROLYL CIS-TRANS ISOMERASE-LIKE 4"/>
    <property type="match status" value="1"/>
</dbReference>
<comment type="function">
    <text evidence="4">PPIases accelerate the folding of proteins. It catalyzes the cis-trans isomerization of proline imidic peptide bonds in oligopeptides.</text>
</comment>
<organism evidence="8">
    <name type="scientific">Gongylonema pulchrum</name>
    <dbReference type="NCBI Taxonomy" id="637853"/>
    <lineage>
        <taxon>Eukaryota</taxon>
        <taxon>Metazoa</taxon>
        <taxon>Ecdysozoa</taxon>
        <taxon>Nematoda</taxon>
        <taxon>Chromadorea</taxon>
        <taxon>Rhabditida</taxon>
        <taxon>Spirurina</taxon>
        <taxon>Spiruromorpha</taxon>
        <taxon>Spiruroidea</taxon>
        <taxon>Gongylonematidae</taxon>
        <taxon>Gongylonema</taxon>
    </lineage>
</organism>
<dbReference type="OrthoDB" id="2083at2759"/>
<dbReference type="InterPro" id="IPR002130">
    <property type="entry name" value="Cyclophilin-type_PPIase_dom"/>
</dbReference>
<dbReference type="Pfam" id="PF00160">
    <property type="entry name" value="Pro_isomerase"/>
    <property type="match status" value="1"/>
</dbReference>
<keyword evidence="4" id="KW-0697">Rotamase</keyword>
<evidence type="ECO:0000313" key="6">
    <source>
        <dbReference type="EMBL" id="VDN28620.1"/>
    </source>
</evidence>
<dbReference type="SUPFAM" id="SSF50891">
    <property type="entry name" value="Cyclophilin-like"/>
    <property type="match status" value="1"/>
</dbReference>
<dbReference type="GO" id="GO:0005634">
    <property type="term" value="C:nucleus"/>
    <property type="evidence" value="ECO:0007669"/>
    <property type="project" value="UniProtKB-SubCell"/>
</dbReference>
<dbReference type="InterPro" id="IPR029000">
    <property type="entry name" value="Cyclophilin-like_dom_sf"/>
</dbReference>
<proteinExistence type="inferred from homology"/>
<dbReference type="WBParaSite" id="GPUH_0001685101-mRNA-1">
    <property type="protein sequence ID" value="GPUH_0001685101-mRNA-1"/>
    <property type="gene ID" value="GPUH_0001685101"/>
</dbReference>
<feature type="domain" description="PPIase cyclophilin-type" evidence="5">
    <location>
        <begin position="1"/>
        <end position="64"/>
    </location>
</feature>
<protein>
    <recommendedName>
        <fullName evidence="4">Peptidyl-prolyl cis-trans isomerase</fullName>
        <shortName evidence="4">PPIase</shortName>
        <ecNumber evidence="4">5.2.1.8</ecNumber>
    </recommendedName>
</protein>
<sequence length="76" mass="8662">MGIVSMVNNGADMLGSQFFITLGGNLDYLDDKHTIFGQVTEGLDTLEKLNEQICDEQNRPYRDIRSVLKHYLNHAF</sequence>
<reference evidence="8" key="1">
    <citation type="submission" date="2016-06" db="UniProtKB">
        <authorList>
            <consortium name="WormBaseParasite"/>
        </authorList>
    </citation>
    <scope>IDENTIFICATION</scope>
</reference>
<keyword evidence="3" id="KW-0539">Nucleus</keyword>
<dbReference type="Proteomes" id="UP000271098">
    <property type="component" value="Unassembled WGS sequence"/>
</dbReference>
<dbReference type="EC" id="5.2.1.8" evidence="4"/>
<evidence type="ECO:0000256" key="1">
    <source>
        <dbReference type="ARBA" id="ARBA00004123"/>
    </source>
</evidence>
<dbReference type="PANTHER" id="PTHR45843:SF1">
    <property type="entry name" value="PEPTIDYL-PROLYL CIS-TRANS ISOMERASE-LIKE 4"/>
    <property type="match status" value="1"/>
</dbReference>
<evidence type="ECO:0000256" key="2">
    <source>
        <dbReference type="ARBA" id="ARBA00022884"/>
    </source>
</evidence>
<comment type="subcellular location">
    <subcellularLocation>
        <location evidence="1">Nucleus</location>
    </subcellularLocation>
</comment>
<keyword evidence="2" id="KW-0694">RNA-binding</keyword>
<accession>A0A183E788</accession>
<name>A0A183E788_9BILA</name>
<dbReference type="Gene3D" id="2.40.100.10">
    <property type="entry name" value="Cyclophilin-like"/>
    <property type="match status" value="1"/>
</dbReference>